<protein>
    <submittedName>
        <fullName evidence="2">Uncharacterized protein</fullName>
    </submittedName>
</protein>
<keyword evidence="3" id="KW-1185">Reference proteome</keyword>
<feature type="signal peptide" evidence="1">
    <location>
        <begin position="1"/>
        <end position="19"/>
    </location>
</feature>
<evidence type="ECO:0000313" key="3">
    <source>
        <dbReference type="Proteomes" id="UP001295794"/>
    </source>
</evidence>
<accession>A0AAD2HCW2</accession>
<keyword evidence="1" id="KW-0732">Signal</keyword>
<gene>
    <name evidence="2" type="ORF">MYCIT1_LOCUS18169</name>
</gene>
<organism evidence="2 3">
    <name type="scientific">Mycena citricolor</name>
    <dbReference type="NCBI Taxonomy" id="2018698"/>
    <lineage>
        <taxon>Eukaryota</taxon>
        <taxon>Fungi</taxon>
        <taxon>Dikarya</taxon>
        <taxon>Basidiomycota</taxon>
        <taxon>Agaricomycotina</taxon>
        <taxon>Agaricomycetes</taxon>
        <taxon>Agaricomycetidae</taxon>
        <taxon>Agaricales</taxon>
        <taxon>Marasmiineae</taxon>
        <taxon>Mycenaceae</taxon>
        <taxon>Mycena</taxon>
    </lineage>
</organism>
<evidence type="ECO:0000313" key="2">
    <source>
        <dbReference type="EMBL" id="CAK5272509.1"/>
    </source>
</evidence>
<dbReference type="EMBL" id="CAVNYO010000181">
    <property type="protein sequence ID" value="CAK5272509.1"/>
    <property type="molecule type" value="Genomic_DNA"/>
</dbReference>
<name>A0AAD2HCW2_9AGAR</name>
<sequence>MLASYLVAVALLWTLPVSSTPVTLYDVSLALVPTPTQLSGIILPEQATLSLSAGGTDAAHATTYVAVIGPANSASAVQTVNGLPVTFPTITETFIEGPTGLVQYETLLPSVTLALSCHWATARPGAAAPCGIAVEAGGTTAATTSFTGTLTPLTTLGAGPSFVIASAVSASARSPTGGAGALRGSGLAVAGVAGLVVFALQSVV</sequence>
<reference evidence="2" key="1">
    <citation type="submission" date="2023-11" db="EMBL/GenBank/DDBJ databases">
        <authorList>
            <person name="De Vega J J."/>
            <person name="De Vega J J."/>
        </authorList>
    </citation>
    <scope>NUCLEOTIDE SEQUENCE</scope>
</reference>
<dbReference type="AlphaFoldDB" id="A0AAD2HCW2"/>
<proteinExistence type="predicted"/>
<feature type="chain" id="PRO_5042139443" evidence="1">
    <location>
        <begin position="20"/>
        <end position="204"/>
    </location>
</feature>
<comment type="caution">
    <text evidence="2">The sequence shown here is derived from an EMBL/GenBank/DDBJ whole genome shotgun (WGS) entry which is preliminary data.</text>
</comment>
<evidence type="ECO:0000256" key="1">
    <source>
        <dbReference type="SAM" id="SignalP"/>
    </source>
</evidence>
<dbReference type="Proteomes" id="UP001295794">
    <property type="component" value="Unassembled WGS sequence"/>
</dbReference>